<accession>A0A163KAR8</accession>
<gene>
    <name evidence="1" type="ORF">AWU65_14800</name>
</gene>
<dbReference type="EMBL" id="LWMH01000001">
    <property type="protein sequence ID" value="KZS47104.1"/>
    <property type="molecule type" value="Genomic_DNA"/>
</dbReference>
<comment type="caution">
    <text evidence="1">The sequence shown here is derived from an EMBL/GenBank/DDBJ whole genome shotgun (WGS) entry which is preliminary data.</text>
</comment>
<name>A0A163KAR8_9BACL</name>
<dbReference type="RefSeq" id="WP_063478671.1">
    <property type="nucleotide sequence ID" value="NZ_CP147845.1"/>
</dbReference>
<dbReference type="Proteomes" id="UP000076796">
    <property type="component" value="Unassembled WGS sequence"/>
</dbReference>
<dbReference type="OrthoDB" id="2649488at2"/>
<proteinExistence type="predicted"/>
<evidence type="ECO:0008006" key="3">
    <source>
        <dbReference type="Google" id="ProtNLM"/>
    </source>
</evidence>
<organism evidence="1 2">
    <name type="scientific">Paenibacillus glucanolyticus</name>
    <dbReference type="NCBI Taxonomy" id="59843"/>
    <lineage>
        <taxon>Bacteria</taxon>
        <taxon>Bacillati</taxon>
        <taxon>Bacillota</taxon>
        <taxon>Bacilli</taxon>
        <taxon>Bacillales</taxon>
        <taxon>Paenibacillaceae</taxon>
        <taxon>Paenibacillus</taxon>
    </lineage>
</organism>
<dbReference type="AlphaFoldDB" id="A0A163KAR8"/>
<dbReference type="GeneID" id="97557512"/>
<reference evidence="1" key="1">
    <citation type="journal article" date="2016" name="Genome Announc.">
        <title>Draft genomes of two strains of Paenibacillus glucanolyticus with capability to degrade lignocellulose.</title>
        <authorList>
            <person name="Mathews S.L."/>
            <person name="Pawlak J."/>
            <person name="Grunden A.M."/>
        </authorList>
    </citation>
    <scope>NUCLEOTIDE SEQUENCE [LARGE SCALE GENOMIC DNA]</scope>
    <source>
        <strain evidence="1">SLM1</strain>
    </source>
</reference>
<evidence type="ECO:0000313" key="1">
    <source>
        <dbReference type="EMBL" id="KZS47104.1"/>
    </source>
</evidence>
<sequence>MACAANISNTVNGAITYNGTRYDILALAEWVSYQSWRKSGGLNGMPVAMIITQWGFEHGWGATGLADIQATLNFAFQRSACGYSGTYDNSRPSGRNLIFSTLRDGISAYAKLMIEGYIHVRYAYSRAGGNAPGIRAAVKALQDGYDPNYTGPASGFCHSQVFALNSYATRRIWAEHPYPGMDTTITNSNNTCLNSLMYIQKTDPNVYGLPNLY</sequence>
<protein>
    <recommendedName>
        <fullName evidence="3">Mannosyl-glycoprotein endo-beta-N-acetylglucosamidase-like domain-containing protein</fullName>
    </recommendedName>
</protein>
<keyword evidence="2" id="KW-1185">Reference proteome</keyword>
<evidence type="ECO:0000313" key="2">
    <source>
        <dbReference type="Proteomes" id="UP000076796"/>
    </source>
</evidence>